<dbReference type="Proteomes" id="UP000564536">
    <property type="component" value="Unassembled WGS sequence"/>
</dbReference>
<accession>A0A841Z7A5</accession>
<dbReference type="GO" id="GO:0008233">
    <property type="term" value="F:peptidase activity"/>
    <property type="evidence" value="ECO:0007669"/>
    <property type="project" value="UniProtKB-KW"/>
</dbReference>
<dbReference type="PRINTS" id="PR00300">
    <property type="entry name" value="CLPPROTEASEA"/>
</dbReference>
<dbReference type="GO" id="GO:0016887">
    <property type="term" value="F:ATP hydrolysis activity"/>
    <property type="evidence" value="ECO:0007669"/>
    <property type="project" value="InterPro"/>
</dbReference>
<keyword evidence="4" id="KW-0645">Protease</keyword>
<dbReference type="InterPro" id="IPR003593">
    <property type="entry name" value="AAA+_ATPase"/>
</dbReference>
<dbReference type="AlphaFoldDB" id="A0A841Z7A5"/>
<dbReference type="GO" id="GO:0034605">
    <property type="term" value="P:cellular response to heat"/>
    <property type="evidence" value="ECO:0007669"/>
    <property type="project" value="TreeGrafter"/>
</dbReference>
<dbReference type="Pfam" id="PF07724">
    <property type="entry name" value="AAA_2"/>
    <property type="match status" value="1"/>
</dbReference>
<comment type="caution">
    <text evidence="4">The sequence shown here is derived from an EMBL/GenBank/DDBJ whole genome shotgun (WGS) entry which is preliminary data.</text>
</comment>
<evidence type="ECO:0000313" key="4">
    <source>
        <dbReference type="EMBL" id="MBC1501088.1"/>
    </source>
</evidence>
<dbReference type="RefSeq" id="WP_185426366.1">
    <property type="nucleotide sequence ID" value="NZ_JAARRL010000017.1"/>
</dbReference>
<reference evidence="4 5" key="1">
    <citation type="submission" date="2020-03" db="EMBL/GenBank/DDBJ databases">
        <title>Soil Listeria distribution.</title>
        <authorList>
            <person name="Liao J."/>
            <person name="Wiedmann M."/>
        </authorList>
    </citation>
    <scope>NUCLEOTIDE SEQUENCE [LARGE SCALE GENOMIC DNA]</scope>
    <source>
        <strain evidence="4 5">FSL L7-1523</strain>
    </source>
</reference>
<evidence type="ECO:0000259" key="3">
    <source>
        <dbReference type="SMART" id="SM00382"/>
    </source>
</evidence>
<dbReference type="Gene3D" id="3.40.50.300">
    <property type="entry name" value="P-loop containing nucleotide triphosphate hydrolases"/>
    <property type="match status" value="1"/>
</dbReference>
<dbReference type="GO" id="GO:0005524">
    <property type="term" value="F:ATP binding"/>
    <property type="evidence" value="ECO:0007669"/>
    <property type="project" value="UniProtKB-KW"/>
</dbReference>
<feature type="domain" description="AAA+ ATPase" evidence="3">
    <location>
        <begin position="124"/>
        <end position="265"/>
    </location>
</feature>
<dbReference type="InterPro" id="IPR001270">
    <property type="entry name" value="ClpA/B"/>
</dbReference>
<dbReference type="EMBL" id="JAARRL010000017">
    <property type="protein sequence ID" value="MBC1501088.1"/>
    <property type="molecule type" value="Genomic_DNA"/>
</dbReference>
<keyword evidence="1" id="KW-0547">Nucleotide-binding</keyword>
<proteinExistence type="predicted"/>
<dbReference type="PANTHER" id="PTHR11638">
    <property type="entry name" value="ATP-DEPENDENT CLP PROTEASE"/>
    <property type="match status" value="1"/>
</dbReference>
<gene>
    <name evidence="4" type="ORF">HB943_10790</name>
</gene>
<sequence length="338" mass="39348">MNKADRDKQLADFVKGRNFVAYTNSYSIINEGFIENFMDTVGYIIDNGESLNLQNPPATIYDQFNNLYAGDNNFCILKYHYGGWDLDTLKDFHAEYQKQIVGQDSALNRLMPNLYRMYKKRNKKPIIIMLYGASGIGKTETAKLISKTLEGKLMRKQLSMYQNNDAFDYLFGSSHSKGSFAKDLLEREANIILLDEFDKANEVFYSAFYQLFDEGLFEDSNYRVEVGNSLIICTSNFKSEAEIRKAVGDPIYYRFDDLIYFEGLSTASIHIIIEKILDKEFEGLLPEEKEVISYKELLNVYKSNAERFMNFRHIEKIIKNDLYSRLVNELVIKRDEIF</sequence>
<organism evidence="4 5">
    <name type="scientific">Listeria weihenstephanensis</name>
    <dbReference type="NCBI Taxonomy" id="1006155"/>
    <lineage>
        <taxon>Bacteria</taxon>
        <taxon>Bacillati</taxon>
        <taxon>Bacillota</taxon>
        <taxon>Bacilli</taxon>
        <taxon>Bacillales</taxon>
        <taxon>Listeriaceae</taxon>
        <taxon>Listeria</taxon>
    </lineage>
</organism>
<keyword evidence="4" id="KW-0378">Hydrolase</keyword>
<evidence type="ECO:0000256" key="2">
    <source>
        <dbReference type="ARBA" id="ARBA00022840"/>
    </source>
</evidence>
<dbReference type="InterPro" id="IPR027417">
    <property type="entry name" value="P-loop_NTPase"/>
</dbReference>
<evidence type="ECO:0000313" key="5">
    <source>
        <dbReference type="Proteomes" id="UP000564536"/>
    </source>
</evidence>
<dbReference type="GO" id="GO:0006508">
    <property type="term" value="P:proteolysis"/>
    <property type="evidence" value="ECO:0007669"/>
    <property type="project" value="UniProtKB-KW"/>
</dbReference>
<dbReference type="GO" id="GO:0005737">
    <property type="term" value="C:cytoplasm"/>
    <property type="evidence" value="ECO:0007669"/>
    <property type="project" value="TreeGrafter"/>
</dbReference>
<name>A0A841Z7A5_9LIST</name>
<dbReference type="SMART" id="SM00382">
    <property type="entry name" value="AAA"/>
    <property type="match status" value="1"/>
</dbReference>
<dbReference type="PANTHER" id="PTHR11638:SF18">
    <property type="entry name" value="HEAT SHOCK PROTEIN 104"/>
    <property type="match status" value="1"/>
</dbReference>
<dbReference type="InterPro" id="IPR050130">
    <property type="entry name" value="ClpA_ClpB"/>
</dbReference>
<keyword evidence="2 4" id="KW-0067">ATP-binding</keyword>
<protein>
    <submittedName>
        <fullName evidence="4">ATP-dependent Clp protease ATP-binding subunit</fullName>
    </submittedName>
</protein>
<dbReference type="SUPFAM" id="SSF52540">
    <property type="entry name" value="P-loop containing nucleoside triphosphate hydrolases"/>
    <property type="match status" value="1"/>
</dbReference>
<dbReference type="InterPro" id="IPR003959">
    <property type="entry name" value="ATPase_AAA_core"/>
</dbReference>
<evidence type="ECO:0000256" key="1">
    <source>
        <dbReference type="ARBA" id="ARBA00022741"/>
    </source>
</evidence>